<sequence>MEKNYICVVGLGVKNSKLGCHPDFSAVASKIIAEADILAGGREQLSYFANHSAEQVVMTKNLNGFFSTLEEHYKQNKKVVVLADGDPLCFGIGTRIKEYFGLEMVKFFPNISSIQALMAFLGLNLPDLTFVSLHGRNSWNEFDIALNTNKTIVLFTDRFSTPKVVANYMLERGADCFICHVCEELEETAQGFIPKKYFKASVIETAQNNDFLHVESITGYACKRILVFEPTPRQELRPTLIPGQPSYMFASYKTAVMSGFMTRNVACSILRPEPQHLVWDLGAGSGGMSIEIAAHVPRGRVISVEKKTEQLANLYENRKKFTATNLEIIEGTFPECLVLPTFLNQPDRIFIGGGFGPNNCKNKENAFVLFRKIWDCLKDNGRLVATCVLLETLILLQECFNEINVIPDVFNINTSQALALAGGMRFVADNPVFIVASTKISTQQDDPLSHRAY</sequence>
<dbReference type="InterPro" id="IPR029063">
    <property type="entry name" value="SAM-dependent_MTases_sf"/>
</dbReference>
<evidence type="ECO:0000256" key="2">
    <source>
        <dbReference type="ARBA" id="ARBA00022573"/>
    </source>
</evidence>
<dbReference type="EMBL" id="FRDI01000007">
    <property type="protein sequence ID" value="SHN66318.1"/>
    <property type="molecule type" value="Genomic_DNA"/>
</dbReference>
<dbReference type="SUPFAM" id="SSF53790">
    <property type="entry name" value="Tetrapyrrole methylase"/>
    <property type="match status" value="1"/>
</dbReference>
<dbReference type="InterPro" id="IPR035996">
    <property type="entry name" value="4pyrrol_Methylase_sf"/>
</dbReference>
<dbReference type="UniPathway" id="UPA00148"/>
<evidence type="ECO:0000256" key="1">
    <source>
        <dbReference type="ARBA" id="ARBA00004953"/>
    </source>
</evidence>
<dbReference type="CDD" id="cd02440">
    <property type="entry name" value="AdoMet_MTases"/>
    <property type="match status" value="1"/>
</dbReference>
<dbReference type="RefSeq" id="WP_072697306.1">
    <property type="nucleotide sequence ID" value="NZ_FRDI01000007.1"/>
</dbReference>
<evidence type="ECO:0000313" key="8">
    <source>
        <dbReference type="Proteomes" id="UP000186469"/>
    </source>
</evidence>
<keyword evidence="2" id="KW-0169">Cobalamin biosynthesis</keyword>
<dbReference type="NCBIfam" id="TIGR02469">
    <property type="entry name" value="CbiT"/>
    <property type="match status" value="1"/>
</dbReference>
<keyword evidence="8" id="KW-1185">Reference proteome</keyword>
<dbReference type="PANTHER" id="PTHR43182">
    <property type="entry name" value="COBALT-PRECORRIN-6B C(15)-METHYLTRANSFERASE (DECARBOXYLATING)"/>
    <property type="match status" value="1"/>
</dbReference>
<name>A0A1M7T6J4_9BACT</name>
<protein>
    <submittedName>
        <fullName evidence="7">Precorrin-6Y C5,15-methyltransferase (Decarboxylating)</fullName>
    </submittedName>
</protein>
<dbReference type="NCBIfam" id="TIGR02467">
    <property type="entry name" value="CbiE"/>
    <property type="match status" value="1"/>
</dbReference>
<dbReference type="GO" id="GO:0008276">
    <property type="term" value="F:protein methyltransferase activity"/>
    <property type="evidence" value="ECO:0007669"/>
    <property type="project" value="InterPro"/>
</dbReference>
<evidence type="ECO:0000313" key="7">
    <source>
        <dbReference type="EMBL" id="SHN66318.1"/>
    </source>
</evidence>
<dbReference type="GO" id="GO:0009236">
    <property type="term" value="P:cobalamin biosynthetic process"/>
    <property type="evidence" value="ECO:0007669"/>
    <property type="project" value="UniProtKB-UniPathway"/>
</dbReference>
<dbReference type="InterPro" id="IPR000878">
    <property type="entry name" value="4pyrrol_Mease"/>
</dbReference>
<comment type="pathway">
    <text evidence="1">Cofactor biosynthesis; adenosylcobalamin biosynthesis.</text>
</comment>
<accession>A0A1M7T6J4</accession>
<keyword evidence="3 7" id="KW-0489">Methyltransferase</keyword>
<reference evidence="7 8" key="1">
    <citation type="submission" date="2016-12" db="EMBL/GenBank/DDBJ databases">
        <authorList>
            <person name="Song W.-J."/>
            <person name="Kurnit D.M."/>
        </authorList>
    </citation>
    <scope>NUCLEOTIDE SEQUENCE [LARGE SCALE GENOMIC DNA]</scope>
    <source>
        <strain evidence="7 8">DSM 11393</strain>
    </source>
</reference>
<dbReference type="GO" id="GO:0032259">
    <property type="term" value="P:methylation"/>
    <property type="evidence" value="ECO:0007669"/>
    <property type="project" value="UniProtKB-KW"/>
</dbReference>
<evidence type="ECO:0000256" key="3">
    <source>
        <dbReference type="ARBA" id="ARBA00022603"/>
    </source>
</evidence>
<dbReference type="InterPro" id="IPR050714">
    <property type="entry name" value="Cobalamin_biosynth_MTase"/>
</dbReference>
<dbReference type="PANTHER" id="PTHR43182:SF1">
    <property type="entry name" value="COBALT-PRECORRIN-7 C(5)-METHYLTRANSFERASE"/>
    <property type="match status" value="1"/>
</dbReference>
<dbReference type="SUPFAM" id="SSF53335">
    <property type="entry name" value="S-adenosyl-L-methionine-dependent methyltransferases"/>
    <property type="match status" value="1"/>
</dbReference>
<keyword evidence="5" id="KW-0949">S-adenosyl-L-methionine</keyword>
<dbReference type="STRING" id="1121455.SAMN02745728_01617"/>
<dbReference type="AlphaFoldDB" id="A0A1M7T6J4"/>
<dbReference type="InterPro" id="IPR012818">
    <property type="entry name" value="CbiE"/>
</dbReference>
<dbReference type="Pfam" id="PF00590">
    <property type="entry name" value="TP_methylase"/>
    <property type="match status" value="1"/>
</dbReference>
<gene>
    <name evidence="7" type="ORF">SAMN02745728_01617</name>
</gene>
<feature type="domain" description="Tetrapyrrole methylase" evidence="6">
    <location>
        <begin position="19"/>
        <end position="184"/>
    </location>
</feature>
<dbReference type="InterPro" id="IPR014008">
    <property type="entry name" value="Cbl_synth_MTase_CbiT"/>
</dbReference>
<keyword evidence="4 7" id="KW-0808">Transferase</keyword>
<dbReference type="InterPro" id="IPR014777">
    <property type="entry name" value="4pyrrole_Mease_sub1"/>
</dbReference>
<dbReference type="OrthoDB" id="9787825at2"/>
<evidence type="ECO:0000256" key="4">
    <source>
        <dbReference type="ARBA" id="ARBA00022679"/>
    </source>
</evidence>
<dbReference type="Gene3D" id="3.40.50.150">
    <property type="entry name" value="Vaccinia Virus protein VP39"/>
    <property type="match status" value="1"/>
</dbReference>
<evidence type="ECO:0000259" key="6">
    <source>
        <dbReference type="Pfam" id="PF00590"/>
    </source>
</evidence>
<dbReference type="CDD" id="cd11644">
    <property type="entry name" value="Precorrin-6Y-MT"/>
    <property type="match status" value="1"/>
</dbReference>
<dbReference type="Proteomes" id="UP000186469">
    <property type="component" value="Unassembled WGS sequence"/>
</dbReference>
<organism evidence="7 8">
    <name type="scientific">Desulfovibrio litoralis DSM 11393</name>
    <dbReference type="NCBI Taxonomy" id="1121455"/>
    <lineage>
        <taxon>Bacteria</taxon>
        <taxon>Pseudomonadati</taxon>
        <taxon>Thermodesulfobacteriota</taxon>
        <taxon>Desulfovibrionia</taxon>
        <taxon>Desulfovibrionales</taxon>
        <taxon>Desulfovibrionaceae</taxon>
        <taxon>Desulfovibrio</taxon>
    </lineage>
</organism>
<proteinExistence type="predicted"/>
<evidence type="ECO:0000256" key="5">
    <source>
        <dbReference type="ARBA" id="ARBA00022691"/>
    </source>
</evidence>
<dbReference type="Gene3D" id="3.40.1010.10">
    <property type="entry name" value="Cobalt-precorrin-4 Transmethylase, Domain 1"/>
    <property type="match status" value="1"/>
</dbReference>